<dbReference type="PANTHER" id="PTHR10366:SF852">
    <property type="entry name" value="CINNAMOYL-COA REDUCTASE CAD2"/>
    <property type="match status" value="1"/>
</dbReference>
<comment type="caution">
    <text evidence="3">The sequence shown here is derived from an EMBL/GenBank/DDBJ whole genome shotgun (WGS) entry which is preliminary data.</text>
</comment>
<dbReference type="AlphaFoldDB" id="A0A432AUY1"/>
<evidence type="ECO:0000313" key="3">
    <source>
        <dbReference type="EMBL" id="RTY38387.1"/>
    </source>
</evidence>
<keyword evidence="1" id="KW-0560">Oxidoreductase</keyword>
<dbReference type="SUPFAM" id="SSF51735">
    <property type="entry name" value="NAD(P)-binding Rossmann-fold domains"/>
    <property type="match status" value="1"/>
</dbReference>
<dbReference type="PANTHER" id="PTHR10366">
    <property type="entry name" value="NAD DEPENDENT EPIMERASE/DEHYDRATASE"/>
    <property type="match status" value="1"/>
</dbReference>
<evidence type="ECO:0000313" key="4">
    <source>
        <dbReference type="Proteomes" id="UP000279908"/>
    </source>
</evidence>
<evidence type="ECO:0000259" key="2">
    <source>
        <dbReference type="Pfam" id="PF01370"/>
    </source>
</evidence>
<dbReference type="RefSeq" id="WP_126384082.1">
    <property type="nucleotide sequence ID" value="NZ_RXYK01000005.1"/>
</dbReference>
<gene>
    <name evidence="3" type="ORF">EKD02_04690</name>
</gene>
<dbReference type="Gene3D" id="3.40.50.720">
    <property type="entry name" value="NAD(P)-binding Rossmann-like Domain"/>
    <property type="match status" value="1"/>
</dbReference>
<dbReference type="FunFam" id="3.40.50.720:FF:000085">
    <property type="entry name" value="Dihydroflavonol reductase"/>
    <property type="match status" value="1"/>
</dbReference>
<dbReference type="EMBL" id="RXYK01000005">
    <property type="protein sequence ID" value="RTY38387.1"/>
    <property type="molecule type" value="Genomic_DNA"/>
</dbReference>
<dbReference type="InterPro" id="IPR050425">
    <property type="entry name" value="NAD(P)_dehydrat-like"/>
</dbReference>
<feature type="domain" description="NAD-dependent epimerase/dehydratase" evidence="2">
    <location>
        <begin position="5"/>
        <end position="239"/>
    </location>
</feature>
<dbReference type="GO" id="GO:0016616">
    <property type="term" value="F:oxidoreductase activity, acting on the CH-OH group of donors, NAD or NADP as acceptor"/>
    <property type="evidence" value="ECO:0007669"/>
    <property type="project" value="TreeGrafter"/>
</dbReference>
<proteinExistence type="predicted"/>
<dbReference type="CDD" id="cd05227">
    <property type="entry name" value="AR_SDR_e"/>
    <property type="match status" value="1"/>
</dbReference>
<reference evidence="3 4" key="1">
    <citation type="submission" date="2018-12" db="EMBL/GenBank/DDBJ databases">
        <authorList>
            <person name="Lunina O.N."/>
            <person name="Grouzdev D.S."/>
            <person name="Gorlenko V.M."/>
            <person name="Savvichev A.S."/>
        </authorList>
    </citation>
    <scope>NUCLEOTIDE SEQUENCE [LARGE SCALE GENOMIC DNA]</scope>
    <source>
        <strain evidence="3 4">BrKhr-17</strain>
    </source>
</reference>
<name>A0A432AUY1_CHLPH</name>
<dbReference type="InterPro" id="IPR001509">
    <property type="entry name" value="Epimerase_deHydtase"/>
</dbReference>
<sequence length="344" mass="37602">MQHTVCVTGASGYIAAHIIQKLLAAGCLVRGTVRKSPDAYPFLSSMPGAGTHLQLFTADLLTEGSFNKALQGCSTVMHTASPYVINVKNPQRDLVDPAIKGTLQVLASAMKTPSVRRVVLTSSVAAITDEPDSSRVINEEDWNTRSSLKRNPYHFAKTMAERAAWEFMEKEKPGFSLVCINPSMVTGPSLGPGLNTTNGMIRDIMSGVYPGIMDLNWGFVDVRDTAEAHILAMQTPEASGRYICSAKELHMRDLVHLLRSSGFSSYPLPKLDLSGRAGTAVMRVLSWTQPKNTGTFIRTHIGRSVHYSNAKIQQELGLTFKPVEESIVEAAEDLIRHAHLPKKN</sequence>
<protein>
    <submittedName>
        <fullName evidence="3">Aldehyde reductase</fullName>
    </submittedName>
</protein>
<evidence type="ECO:0000256" key="1">
    <source>
        <dbReference type="ARBA" id="ARBA00023002"/>
    </source>
</evidence>
<organism evidence="3 4">
    <name type="scientific">Chlorobium phaeovibrioides</name>
    <dbReference type="NCBI Taxonomy" id="1094"/>
    <lineage>
        <taxon>Bacteria</taxon>
        <taxon>Pseudomonadati</taxon>
        <taxon>Chlorobiota</taxon>
        <taxon>Chlorobiia</taxon>
        <taxon>Chlorobiales</taxon>
        <taxon>Chlorobiaceae</taxon>
        <taxon>Chlorobium/Pelodictyon group</taxon>
        <taxon>Chlorobium</taxon>
    </lineage>
</organism>
<dbReference type="InterPro" id="IPR036291">
    <property type="entry name" value="NAD(P)-bd_dom_sf"/>
</dbReference>
<dbReference type="Pfam" id="PF01370">
    <property type="entry name" value="Epimerase"/>
    <property type="match status" value="1"/>
</dbReference>
<accession>A0A432AUY1</accession>
<dbReference type="Proteomes" id="UP000279908">
    <property type="component" value="Unassembled WGS sequence"/>
</dbReference>